<evidence type="ECO:0000256" key="1">
    <source>
        <dbReference type="SAM" id="Phobius"/>
    </source>
</evidence>
<comment type="caution">
    <text evidence="2">The sequence shown here is derived from an EMBL/GenBank/DDBJ whole genome shotgun (WGS) entry which is preliminary data.</text>
</comment>
<proteinExistence type="predicted"/>
<evidence type="ECO:0000313" key="2">
    <source>
        <dbReference type="EMBL" id="GAI87486.1"/>
    </source>
</evidence>
<sequence length="180" mass="20489">MIKAEGIFQDTSFSQSEIDDLKKEFSKFCETDFKLGEIPSAAGIGVWTIKIIIAGLGLAGTAILTGFFSEMGKDIYKNLKRKFREKISKKSRGESEFIVNLSDINISLFFCFPDADILEHLPHVIQELSNTWDRLNIPKDITLLELEQDESGSKWRIICGGTKDNHIYSHNKGIWERKKD</sequence>
<organism evidence="2">
    <name type="scientific">marine sediment metagenome</name>
    <dbReference type="NCBI Taxonomy" id="412755"/>
    <lineage>
        <taxon>unclassified sequences</taxon>
        <taxon>metagenomes</taxon>
        <taxon>ecological metagenomes</taxon>
    </lineage>
</organism>
<keyword evidence="1" id="KW-0812">Transmembrane</keyword>
<keyword evidence="1" id="KW-1133">Transmembrane helix</keyword>
<keyword evidence="1" id="KW-0472">Membrane</keyword>
<dbReference type="AlphaFoldDB" id="X1T7Z4"/>
<name>X1T7Z4_9ZZZZ</name>
<feature type="transmembrane region" description="Helical" evidence="1">
    <location>
        <begin position="44"/>
        <end position="68"/>
    </location>
</feature>
<gene>
    <name evidence="2" type="ORF">S12H4_13151</name>
</gene>
<protein>
    <submittedName>
        <fullName evidence="2">Uncharacterized protein</fullName>
    </submittedName>
</protein>
<dbReference type="EMBL" id="BARW01006264">
    <property type="protein sequence ID" value="GAI87486.1"/>
    <property type="molecule type" value="Genomic_DNA"/>
</dbReference>
<reference evidence="2" key="1">
    <citation type="journal article" date="2014" name="Front. Microbiol.">
        <title>High frequency of phylogenetically diverse reductive dehalogenase-homologous genes in deep subseafloor sedimentary metagenomes.</title>
        <authorList>
            <person name="Kawai M."/>
            <person name="Futagami T."/>
            <person name="Toyoda A."/>
            <person name="Takaki Y."/>
            <person name="Nishi S."/>
            <person name="Hori S."/>
            <person name="Arai W."/>
            <person name="Tsubouchi T."/>
            <person name="Morono Y."/>
            <person name="Uchiyama I."/>
            <person name="Ito T."/>
            <person name="Fujiyama A."/>
            <person name="Inagaki F."/>
            <person name="Takami H."/>
        </authorList>
    </citation>
    <scope>NUCLEOTIDE SEQUENCE</scope>
    <source>
        <strain evidence="2">Expedition CK06-06</strain>
    </source>
</reference>
<accession>X1T7Z4</accession>